<dbReference type="PANTHER" id="PTHR35091:SF2">
    <property type="entry name" value="FLAGELLAR PROTEIN FLIL"/>
    <property type="match status" value="1"/>
</dbReference>
<evidence type="ECO:0000256" key="7">
    <source>
        <dbReference type="ARBA" id="ARBA00022779"/>
    </source>
</evidence>
<keyword evidence="4" id="KW-1003">Cell membrane</keyword>
<evidence type="ECO:0000256" key="3">
    <source>
        <dbReference type="ARBA" id="ARBA00008281"/>
    </source>
</evidence>
<name>A0A1Y6DAG9_9GAMM</name>
<evidence type="ECO:0000313" key="12">
    <source>
        <dbReference type="EMBL" id="SMF97174.1"/>
    </source>
</evidence>
<evidence type="ECO:0000313" key="13">
    <source>
        <dbReference type="Proteomes" id="UP000192923"/>
    </source>
</evidence>
<keyword evidence="5 10" id="KW-0145">Chemotaxis</keyword>
<feature type="transmembrane region" description="Helical" evidence="10">
    <location>
        <begin position="21"/>
        <end position="43"/>
    </location>
</feature>
<proteinExistence type="inferred from homology"/>
<feature type="region of interest" description="Disordered" evidence="11">
    <location>
        <begin position="53"/>
        <end position="101"/>
    </location>
</feature>
<evidence type="ECO:0000256" key="6">
    <source>
        <dbReference type="ARBA" id="ARBA00022692"/>
    </source>
</evidence>
<keyword evidence="13" id="KW-1185">Reference proteome</keyword>
<dbReference type="EMBL" id="FXAM01000001">
    <property type="protein sequence ID" value="SMF97174.1"/>
    <property type="molecule type" value="Genomic_DNA"/>
</dbReference>
<evidence type="ECO:0000256" key="10">
    <source>
        <dbReference type="RuleBase" id="RU364125"/>
    </source>
</evidence>
<dbReference type="RefSeq" id="WP_176225347.1">
    <property type="nucleotide sequence ID" value="NZ_FXAM01000001.1"/>
</dbReference>
<keyword evidence="12" id="KW-0966">Cell projection</keyword>
<feature type="compositionally biased region" description="Low complexity" evidence="11">
    <location>
        <begin position="53"/>
        <end position="64"/>
    </location>
</feature>
<protein>
    <recommendedName>
        <fullName evidence="10">Flagellar protein FliL</fullName>
    </recommendedName>
</protein>
<evidence type="ECO:0000256" key="8">
    <source>
        <dbReference type="ARBA" id="ARBA00022989"/>
    </source>
</evidence>
<comment type="subcellular location">
    <subcellularLocation>
        <location evidence="10">Cell inner membrane</location>
    </subcellularLocation>
    <subcellularLocation>
        <location evidence="2">Cell membrane</location>
        <topology evidence="2">Single-pass membrane protein</topology>
    </subcellularLocation>
</comment>
<keyword evidence="10" id="KW-0997">Cell inner membrane</keyword>
<evidence type="ECO:0000256" key="2">
    <source>
        <dbReference type="ARBA" id="ARBA00004162"/>
    </source>
</evidence>
<dbReference type="AlphaFoldDB" id="A0A1Y6DAG9"/>
<evidence type="ECO:0000256" key="1">
    <source>
        <dbReference type="ARBA" id="ARBA00002254"/>
    </source>
</evidence>
<dbReference type="Pfam" id="PF03748">
    <property type="entry name" value="FliL"/>
    <property type="match status" value="1"/>
</dbReference>
<dbReference type="Proteomes" id="UP000192923">
    <property type="component" value="Unassembled WGS sequence"/>
</dbReference>
<keyword evidence="12" id="KW-0969">Cilium</keyword>
<dbReference type="GO" id="GO:0006935">
    <property type="term" value="P:chemotaxis"/>
    <property type="evidence" value="ECO:0007669"/>
    <property type="project" value="UniProtKB-KW"/>
</dbReference>
<keyword evidence="9 10" id="KW-0472">Membrane</keyword>
<dbReference type="GO" id="GO:0005886">
    <property type="term" value="C:plasma membrane"/>
    <property type="evidence" value="ECO:0007669"/>
    <property type="project" value="UniProtKB-SubCell"/>
</dbReference>
<organism evidence="12 13">
    <name type="scientific">Methylomagnum ishizawai</name>
    <dbReference type="NCBI Taxonomy" id="1760988"/>
    <lineage>
        <taxon>Bacteria</taxon>
        <taxon>Pseudomonadati</taxon>
        <taxon>Pseudomonadota</taxon>
        <taxon>Gammaproteobacteria</taxon>
        <taxon>Methylococcales</taxon>
        <taxon>Methylococcaceae</taxon>
        <taxon>Methylomagnum</taxon>
    </lineage>
</organism>
<keyword evidence="7 10" id="KW-0283">Flagellar rotation</keyword>
<dbReference type="STRING" id="1760988.SAMN02949497_4593"/>
<sequence length="209" mass="22574">MAEKDKLDLGEERKTSSVKKLAFIVLGAVLGTLIAVFAALYFLGIFPPKAADGAAPAGQEATAAGHDEHGAEKTETAEAAEHEGEEEDHGKHKKGKHGEHDEAPTLYQDLEPAFVVNFQGSPDARVLQVSLSIATDDASVVEAVKKHSPMIRNNLLMLMSAEDPAALKTTEGKEALRAKLLEEINAIIKKQARKRDAVDEVYFTAFVMQ</sequence>
<evidence type="ECO:0000256" key="4">
    <source>
        <dbReference type="ARBA" id="ARBA00022475"/>
    </source>
</evidence>
<evidence type="ECO:0000256" key="9">
    <source>
        <dbReference type="ARBA" id="ARBA00023136"/>
    </source>
</evidence>
<dbReference type="InterPro" id="IPR005503">
    <property type="entry name" value="FliL"/>
</dbReference>
<dbReference type="GO" id="GO:0071978">
    <property type="term" value="P:bacterial-type flagellum-dependent swarming motility"/>
    <property type="evidence" value="ECO:0007669"/>
    <property type="project" value="TreeGrafter"/>
</dbReference>
<dbReference type="GO" id="GO:0009425">
    <property type="term" value="C:bacterial-type flagellum basal body"/>
    <property type="evidence" value="ECO:0007669"/>
    <property type="project" value="InterPro"/>
</dbReference>
<keyword evidence="12" id="KW-0282">Flagellum</keyword>
<keyword evidence="6 10" id="KW-0812">Transmembrane</keyword>
<reference evidence="12 13" key="1">
    <citation type="submission" date="2016-12" db="EMBL/GenBank/DDBJ databases">
        <authorList>
            <person name="Song W.-J."/>
            <person name="Kurnit D.M."/>
        </authorList>
    </citation>
    <scope>NUCLEOTIDE SEQUENCE [LARGE SCALE GENOMIC DNA]</scope>
    <source>
        <strain evidence="12 13">175</strain>
    </source>
</reference>
<comment type="similarity">
    <text evidence="3 10">Belongs to the FliL family.</text>
</comment>
<evidence type="ECO:0000256" key="5">
    <source>
        <dbReference type="ARBA" id="ARBA00022500"/>
    </source>
</evidence>
<accession>A0A1Y6DAG9</accession>
<evidence type="ECO:0000256" key="11">
    <source>
        <dbReference type="SAM" id="MobiDB-lite"/>
    </source>
</evidence>
<dbReference type="PANTHER" id="PTHR35091">
    <property type="entry name" value="FLAGELLAR PROTEIN FLIL"/>
    <property type="match status" value="1"/>
</dbReference>
<comment type="function">
    <text evidence="1 10">Controls the rotational direction of flagella during chemotaxis.</text>
</comment>
<gene>
    <name evidence="12" type="ORF">SAMN02949497_4593</name>
</gene>
<feature type="compositionally biased region" description="Basic and acidic residues" evidence="11">
    <location>
        <begin position="65"/>
        <end position="82"/>
    </location>
</feature>
<keyword evidence="8 10" id="KW-1133">Transmembrane helix</keyword>